<feature type="transmembrane region" description="Helical" evidence="1">
    <location>
        <begin position="64"/>
        <end position="94"/>
    </location>
</feature>
<reference evidence="2 3" key="1">
    <citation type="journal article" date="2008" name="Nature">
        <title>The genome of the choanoflagellate Monosiga brevicollis and the origin of metazoans.</title>
        <authorList>
            <consortium name="JGI Sequencing"/>
            <person name="King N."/>
            <person name="Westbrook M.J."/>
            <person name="Young S.L."/>
            <person name="Kuo A."/>
            <person name="Abedin M."/>
            <person name="Chapman J."/>
            <person name="Fairclough S."/>
            <person name="Hellsten U."/>
            <person name="Isogai Y."/>
            <person name="Letunic I."/>
            <person name="Marr M."/>
            <person name="Pincus D."/>
            <person name="Putnam N."/>
            <person name="Rokas A."/>
            <person name="Wright K.J."/>
            <person name="Zuzow R."/>
            <person name="Dirks W."/>
            <person name="Good M."/>
            <person name="Goodstein D."/>
            <person name="Lemons D."/>
            <person name="Li W."/>
            <person name="Lyons J.B."/>
            <person name="Morris A."/>
            <person name="Nichols S."/>
            <person name="Richter D.J."/>
            <person name="Salamov A."/>
            <person name="Bork P."/>
            <person name="Lim W.A."/>
            <person name="Manning G."/>
            <person name="Miller W.T."/>
            <person name="McGinnis W."/>
            <person name="Shapiro H."/>
            <person name="Tjian R."/>
            <person name="Grigoriev I.V."/>
            <person name="Rokhsar D."/>
        </authorList>
    </citation>
    <scope>NUCLEOTIDE SEQUENCE [LARGE SCALE GENOMIC DNA]</scope>
    <source>
        <strain evidence="3">MX1 / ATCC 50154</strain>
    </source>
</reference>
<dbReference type="AlphaFoldDB" id="A9UP62"/>
<evidence type="ECO:0000256" key="1">
    <source>
        <dbReference type="SAM" id="Phobius"/>
    </source>
</evidence>
<evidence type="ECO:0000313" key="2">
    <source>
        <dbReference type="EMBL" id="EDQ92364.1"/>
    </source>
</evidence>
<dbReference type="RefSeq" id="XP_001742126.1">
    <property type="nucleotide sequence ID" value="XM_001742074.1"/>
</dbReference>
<feature type="transmembrane region" description="Helical" evidence="1">
    <location>
        <begin position="250"/>
        <end position="272"/>
    </location>
</feature>
<dbReference type="OMA" id="PAHKKWY"/>
<name>A9UP62_MONBE</name>
<proteinExistence type="predicted"/>
<feature type="transmembrane region" description="Helical" evidence="1">
    <location>
        <begin position="284"/>
        <end position="303"/>
    </location>
</feature>
<protein>
    <recommendedName>
        <fullName evidence="4">TLC domain-containing protein</fullName>
    </recommendedName>
</protein>
<keyword evidence="1" id="KW-1133">Transmembrane helix</keyword>
<feature type="transmembrane region" description="Helical" evidence="1">
    <location>
        <begin position="220"/>
        <end position="238"/>
    </location>
</feature>
<dbReference type="EMBL" id="CH991543">
    <property type="protein sequence ID" value="EDQ92364.1"/>
    <property type="molecule type" value="Genomic_DNA"/>
</dbReference>
<keyword evidence="1" id="KW-0812">Transmembrane</keyword>
<accession>A9UP62</accession>
<keyword evidence="1" id="KW-0472">Membrane</keyword>
<evidence type="ECO:0008006" key="4">
    <source>
        <dbReference type="Google" id="ProtNLM"/>
    </source>
</evidence>
<keyword evidence="3" id="KW-1185">Reference proteome</keyword>
<dbReference type="GeneID" id="5887725"/>
<feature type="transmembrane region" description="Helical" evidence="1">
    <location>
        <begin position="106"/>
        <end position="130"/>
    </location>
</feature>
<dbReference type="eggNOG" id="ENOG502SADJ">
    <property type="taxonomic scope" value="Eukaryota"/>
</dbReference>
<feature type="transmembrane region" description="Helical" evidence="1">
    <location>
        <begin position="191"/>
        <end position="208"/>
    </location>
</feature>
<gene>
    <name evidence="2" type="ORF">MONBRDRAFT_21971</name>
</gene>
<evidence type="ECO:0000313" key="3">
    <source>
        <dbReference type="Proteomes" id="UP000001357"/>
    </source>
</evidence>
<organism evidence="2 3">
    <name type="scientific">Monosiga brevicollis</name>
    <name type="common">Choanoflagellate</name>
    <dbReference type="NCBI Taxonomy" id="81824"/>
    <lineage>
        <taxon>Eukaryota</taxon>
        <taxon>Choanoflagellata</taxon>
        <taxon>Craspedida</taxon>
        <taxon>Salpingoecidae</taxon>
        <taxon>Monosiga</taxon>
    </lineage>
</organism>
<dbReference type="KEGG" id="mbr:MONBRDRAFT_21971"/>
<dbReference type="InParanoid" id="A9UP62"/>
<dbReference type="Proteomes" id="UP000001357">
    <property type="component" value="Unassembled WGS sequence"/>
</dbReference>
<sequence>MMEGNQLPIRPEAHAWWDFQDTVNLLVLRTLNALPVDMSAFFDFPGEERAWTELRGLPMIRDTFFSYALFFLTACVLLAGAWVLAFTFCNLVWPQFRAVQPAHKKWYVIANLSKALILGGQACSLAWWYYSYLHYRCTTRSLSDILPVDDLGPCDFDAYTYQETWSKTVSATYVITDFLALFIVPKLPMSTVIHHVFTTIFVTLLFALPLSDYQVGQKLLMYGFWSTLSFPVNAFLALRVVHPDSRLLKYFARFSAALYATCCLFNWSIHALWPIDGLYLQPSWGLVDGIVNLIYLILIAGLVQDDLKLLQWLVAFEPSASTPKHDSTLIRDKKRA</sequence>